<keyword evidence="7" id="KW-1185">Reference proteome</keyword>
<evidence type="ECO:0000313" key="6">
    <source>
        <dbReference type="EMBL" id="KAJ8871858.1"/>
    </source>
</evidence>
<dbReference type="InterPro" id="IPR012337">
    <property type="entry name" value="RNaseH-like_sf"/>
</dbReference>
<keyword evidence="2" id="KW-0479">Metal-binding</keyword>
<keyword evidence="3" id="KW-0863">Zinc-finger</keyword>
<dbReference type="Proteomes" id="UP001159363">
    <property type="component" value="Chromosome 11"/>
</dbReference>
<keyword evidence="4" id="KW-0862">Zinc</keyword>
<dbReference type="EMBL" id="JARBHB010000012">
    <property type="protein sequence ID" value="KAJ8871858.1"/>
    <property type="molecule type" value="Genomic_DNA"/>
</dbReference>
<reference evidence="6 7" key="1">
    <citation type="submission" date="2023-02" db="EMBL/GenBank/DDBJ databases">
        <title>LHISI_Scaffold_Assembly.</title>
        <authorList>
            <person name="Stuart O.P."/>
            <person name="Cleave R."/>
            <person name="Magrath M.J.L."/>
            <person name="Mikheyev A.S."/>
        </authorList>
    </citation>
    <scope>NUCLEOTIDE SEQUENCE [LARGE SCALE GENOMIC DNA]</scope>
    <source>
        <strain evidence="6">Daus_M_001</strain>
        <tissue evidence="6">Leg muscle</tissue>
    </source>
</reference>
<name>A0ABQ9GIK6_9NEOP</name>
<comment type="subcellular location">
    <subcellularLocation>
        <location evidence="1">Nucleus</location>
    </subcellularLocation>
</comment>
<protein>
    <submittedName>
        <fullName evidence="6">Uncharacterized protein</fullName>
    </submittedName>
</protein>
<evidence type="ECO:0000256" key="1">
    <source>
        <dbReference type="ARBA" id="ARBA00004123"/>
    </source>
</evidence>
<sequence length="299" mass="33455">MTSQHTSKDLAAEVKRIVSDWDLDTKVILAASDNASNISAAIVKELGWKHFGCFAHAINLFVKDGLREKTATSVIYRIKTIVAHFRRSNTSHEKLMTCQRNSGETPLKLLQDVPTRWNSAFYMLERFTNLEYAIRSTIALLDKDFPVLTAGEWRIVIRLCHVLRPFEGVTKTVSGETYCTASLVIPLVNGMHSMCTNLMKEEFCEPVRNVVMTIQQRISSKLGNVELSNTLAVSTFLDPRFKRIAFSSKAYSDHAKKLVTSVLSKQFETSTEKRKEKAEVGSSLEGSGATNDLSIWGGI</sequence>
<accession>A0ABQ9GIK6</accession>
<dbReference type="PANTHER" id="PTHR46481:SF10">
    <property type="entry name" value="ZINC FINGER BED DOMAIN-CONTAINING PROTEIN 39"/>
    <property type="match status" value="1"/>
</dbReference>
<evidence type="ECO:0000313" key="7">
    <source>
        <dbReference type="Proteomes" id="UP001159363"/>
    </source>
</evidence>
<keyword evidence="5" id="KW-0539">Nucleus</keyword>
<dbReference type="PANTHER" id="PTHR46481">
    <property type="entry name" value="ZINC FINGER BED DOMAIN-CONTAINING PROTEIN 4"/>
    <property type="match status" value="1"/>
</dbReference>
<evidence type="ECO:0000256" key="5">
    <source>
        <dbReference type="ARBA" id="ARBA00023242"/>
    </source>
</evidence>
<organism evidence="6 7">
    <name type="scientific">Dryococelus australis</name>
    <dbReference type="NCBI Taxonomy" id="614101"/>
    <lineage>
        <taxon>Eukaryota</taxon>
        <taxon>Metazoa</taxon>
        <taxon>Ecdysozoa</taxon>
        <taxon>Arthropoda</taxon>
        <taxon>Hexapoda</taxon>
        <taxon>Insecta</taxon>
        <taxon>Pterygota</taxon>
        <taxon>Neoptera</taxon>
        <taxon>Polyneoptera</taxon>
        <taxon>Phasmatodea</taxon>
        <taxon>Verophasmatodea</taxon>
        <taxon>Anareolatae</taxon>
        <taxon>Phasmatidae</taxon>
        <taxon>Eurycanthinae</taxon>
        <taxon>Dryococelus</taxon>
    </lineage>
</organism>
<dbReference type="SUPFAM" id="SSF53098">
    <property type="entry name" value="Ribonuclease H-like"/>
    <property type="match status" value="1"/>
</dbReference>
<proteinExistence type="predicted"/>
<gene>
    <name evidence="6" type="ORF">PR048_028198</name>
</gene>
<evidence type="ECO:0000256" key="3">
    <source>
        <dbReference type="ARBA" id="ARBA00022771"/>
    </source>
</evidence>
<evidence type="ECO:0000256" key="2">
    <source>
        <dbReference type="ARBA" id="ARBA00022723"/>
    </source>
</evidence>
<comment type="caution">
    <text evidence="6">The sequence shown here is derived from an EMBL/GenBank/DDBJ whole genome shotgun (WGS) entry which is preliminary data.</text>
</comment>
<evidence type="ECO:0000256" key="4">
    <source>
        <dbReference type="ARBA" id="ARBA00022833"/>
    </source>
</evidence>
<dbReference type="InterPro" id="IPR052035">
    <property type="entry name" value="ZnF_BED_domain_contain"/>
</dbReference>